<accession>A0A3M7QRJ4</accession>
<keyword evidence="3" id="KW-1185">Reference proteome</keyword>
<protein>
    <submittedName>
        <fullName evidence="2">Uncharacterized protein</fullName>
    </submittedName>
</protein>
<sequence>MRKFGEALEKLWRFSRESSYKRDLGIRSLIILHQSDKQFKYVLGLIILHDFSTDILFPITLNDHKRRNDLILIGRQIDGDNSSKEVKNCENTPNSKSEL</sequence>
<evidence type="ECO:0000313" key="2">
    <source>
        <dbReference type="EMBL" id="RNA13942.1"/>
    </source>
</evidence>
<dbReference type="EMBL" id="REGN01005287">
    <property type="protein sequence ID" value="RNA13942.1"/>
    <property type="molecule type" value="Genomic_DNA"/>
</dbReference>
<organism evidence="2 3">
    <name type="scientific">Brachionus plicatilis</name>
    <name type="common">Marine rotifer</name>
    <name type="synonym">Brachionus muelleri</name>
    <dbReference type="NCBI Taxonomy" id="10195"/>
    <lineage>
        <taxon>Eukaryota</taxon>
        <taxon>Metazoa</taxon>
        <taxon>Spiralia</taxon>
        <taxon>Gnathifera</taxon>
        <taxon>Rotifera</taxon>
        <taxon>Eurotatoria</taxon>
        <taxon>Monogononta</taxon>
        <taxon>Pseudotrocha</taxon>
        <taxon>Ploima</taxon>
        <taxon>Brachionidae</taxon>
        <taxon>Brachionus</taxon>
    </lineage>
</organism>
<feature type="compositionally biased region" description="Polar residues" evidence="1">
    <location>
        <begin position="89"/>
        <end position="99"/>
    </location>
</feature>
<evidence type="ECO:0000256" key="1">
    <source>
        <dbReference type="SAM" id="MobiDB-lite"/>
    </source>
</evidence>
<evidence type="ECO:0000313" key="3">
    <source>
        <dbReference type="Proteomes" id="UP000276133"/>
    </source>
</evidence>
<feature type="region of interest" description="Disordered" evidence="1">
    <location>
        <begin position="80"/>
        <end position="99"/>
    </location>
</feature>
<reference evidence="2 3" key="1">
    <citation type="journal article" date="2018" name="Sci. Rep.">
        <title>Genomic signatures of local adaptation to the degree of environmental predictability in rotifers.</title>
        <authorList>
            <person name="Franch-Gras L."/>
            <person name="Hahn C."/>
            <person name="Garcia-Roger E.M."/>
            <person name="Carmona M.J."/>
            <person name="Serra M."/>
            <person name="Gomez A."/>
        </authorList>
    </citation>
    <scope>NUCLEOTIDE SEQUENCE [LARGE SCALE GENOMIC DNA]</scope>
    <source>
        <strain evidence="2">HYR1</strain>
    </source>
</reference>
<comment type="caution">
    <text evidence="2">The sequence shown here is derived from an EMBL/GenBank/DDBJ whole genome shotgun (WGS) entry which is preliminary data.</text>
</comment>
<dbReference type="Proteomes" id="UP000276133">
    <property type="component" value="Unassembled WGS sequence"/>
</dbReference>
<dbReference type="AlphaFoldDB" id="A0A3M7QRJ4"/>
<gene>
    <name evidence="2" type="ORF">BpHYR1_052369</name>
</gene>
<name>A0A3M7QRJ4_BRAPC</name>
<proteinExistence type="predicted"/>